<dbReference type="AlphaFoldDB" id="A0A6J6EEL6"/>
<gene>
    <name evidence="1" type="ORF">UFOPK1689_00887</name>
</gene>
<protein>
    <submittedName>
        <fullName evidence="1">Unannotated protein</fullName>
    </submittedName>
</protein>
<organism evidence="1">
    <name type="scientific">freshwater metagenome</name>
    <dbReference type="NCBI Taxonomy" id="449393"/>
    <lineage>
        <taxon>unclassified sequences</taxon>
        <taxon>metagenomes</taxon>
        <taxon>ecological metagenomes</taxon>
    </lineage>
</organism>
<dbReference type="EMBL" id="CAEZTN010000030">
    <property type="protein sequence ID" value="CAB4574336.1"/>
    <property type="molecule type" value="Genomic_DNA"/>
</dbReference>
<name>A0A6J6EEL6_9ZZZZ</name>
<proteinExistence type="predicted"/>
<reference evidence="1" key="1">
    <citation type="submission" date="2020-05" db="EMBL/GenBank/DDBJ databases">
        <authorList>
            <person name="Chiriac C."/>
            <person name="Salcher M."/>
            <person name="Ghai R."/>
            <person name="Kavagutti S V."/>
        </authorList>
    </citation>
    <scope>NUCLEOTIDE SEQUENCE</scope>
</reference>
<accession>A0A6J6EEL6</accession>
<evidence type="ECO:0000313" key="1">
    <source>
        <dbReference type="EMBL" id="CAB4574336.1"/>
    </source>
</evidence>
<sequence length="39" mass="4161">MIASTKPAINGDLVKKSPGIEKIGINPKYLLIKRAHSSA</sequence>